<comment type="caution">
    <text evidence="2">The sequence shown here is derived from an EMBL/GenBank/DDBJ whole genome shotgun (WGS) entry which is preliminary data.</text>
</comment>
<dbReference type="GO" id="GO:0006935">
    <property type="term" value="P:chemotaxis"/>
    <property type="evidence" value="ECO:0007669"/>
    <property type="project" value="UniProtKB-KW"/>
</dbReference>
<evidence type="ECO:0000256" key="1">
    <source>
        <dbReference type="ARBA" id="ARBA00022500"/>
    </source>
</evidence>
<protein>
    <submittedName>
        <fullName evidence="2">Chemotaxis protein CheY-P-specific phosphatase CheC</fullName>
    </submittedName>
</protein>
<evidence type="ECO:0000313" key="3">
    <source>
        <dbReference type="Proteomes" id="UP000587760"/>
    </source>
</evidence>
<dbReference type="CDD" id="cd17910">
    <property type="entry name" value="CheC_ClassII"/>
    <property type="match status" value="1"/>
</dbReference>
<dbReference type="SUPFAM" id="SSF103039">
    <property type="entry name" value="CheC-like"/>
    <property type="match status" value="1"/>
</dbReference>
<keyword evidence="1" id="KW-0145">Chemotaxis</keyword>
<sequence length="215" mass="24240">MSDSKLPSEELDLLRELVNVAMGLSASELASLFNYFVKLKVPVINIESVEELPETILKNSIFSEDEEIIAIRQLFNNNGIIKGEGIILLNKKTRESVLPLLGLSEEDADSEMISDFLMELSGQLMGSCLSNLLKQFYSSPTSYDPLEIIASDDSLRKFAYRAMETGDSYYEDILCSKIDFLIDKVNFQCDMFILFDPASLPNLRKALRKVLEESL</sequence>
<dbReference type="Proteomes" id="UP000587760">
    <property type="component" value="Unassembled WGS sequence"/>
</dbReference>
<reference evidence="2 3" key="1">
    <citation type="submission" date="2020-08" db="EMBL/GenBank/DDBJ databases">
        <title>Genomic Encyclopedia of Type Strains, Phase IV (KMG-IV): sequencing the most valuable type-strain genomes for metagenomic binning, comparative biology and taxonomic classification.</title>
        <authorList>
            <person name="Goeker M."/>
        </authorList>
    </citation>
    <scope>NUCLEOTIDE SEQUENCE [LARGE SCALE GENOMIC DNA]</scope>
    <source>
        <strain evidence="2 3">DSM 2461</strain>
    </source>
</reference>
<name>A0A841RDU3_9SPIO</name>
<dbReference type="AlphaFoldDB" id="A0A841RDU3"/>
<accession>A0A841RDU3</accession>
<dbReference type="EMBL" id="JACHGJ010000003">
    <property type="protein sequence ID" value="MBB6480542.1"/>
    <property type="molecule type" value="Genomic_DNA"/>
</dbReference>
<organism evidence="2 3">
    <name type="scientific">Spirochaeta isovalerica</name>
    <dbReference type="NCBI Taxonomy" id="150"/>
    <lineage>
        <taxon>Bacteria</taxon>
        <taxon>Pseudomonadati</taxon>
        <taxon>Spirochaetota</taxon>
        <taxon>Spirochaetia</taxon>
        <taxon>Spirochaetales</taxon>
        <taxon>Spirochaetaceae</taxon>
        <taxon>Spirochaeta</taxon>
    </lineage>
</organism>
<evidence type="ECO:0000313" key="2">
    <source>
        <dbReference type="EMBL" id="MBB6480542.1"/>
    </source>
</evidence>
<dbReference type="RefSeq" id="WP_184746801.1">
    <property type="nucleotide sequence ID" value="NZ_JACHGJ010000003.1"/>
</dbReference>
<gene>
    <name evidence="2" type="ORF">HNR50_002205</name>
</gene>
<keyword evidence="3" id="KW-1185">Reference proteome</keyword>
<proteinExistence type="predicted"/>
<dbReference type="InterPro" id="IPR028976">
    <property type="entry name" value="CheC-like_sf"/>
</dbReference>
<dbReference type="Gene3D" id="3.40.1550.10">
    <property type="entry name" value="CheC-like"/>
    <property type="match status" value="1"/>
</dbReference>